<accession>A0A9P4LWJ6</accession>
<dbReference type="SUPFAM" id="SSF51695">
    <property type="entry name" value="PLC-like phosphodiesterases"/>
    <property type="match status" value="1"/>
</dbReference>
<reference evidence="3" key="1">
    <citation type="journal article" date="2020" name="Stud. Mycol.">
        <title>101 Dothideomycetes genomes: a test case for predicting lifestyles and emergence of pathogens.</title>
        <authorList>
            <person name="Haridas S."/>
            <person name="Albert R."/>
            <person name="Binder M."/>
            <person name="Bloem J."/>
            <person name="Labutti K."/>
            <person name="Salamov A."/>
            <person name="Andreopoulos B."/>
            <person name="Baker S."/>
            <person name="Barry K."/>
            <person name="Bills G."/>
            <person name="Bluhm B."/>
            <person name="Cannon C."/>
            <person name="Castanera R."/>
            <person name="Culley D."/>
            <person name="Daum C."/>
            <person name="Ezra D."/>
            <person name="Gonzalez J."/>
            <person name="Henrissat B."/>
            <person name="Kuo A."/>
            <person name="Liang C."/>
            <person name="Lipzen A."/>
            <person name="Lutzoni F."/>
            <person name="Magnuson J."/>
            <person name="Mondo S."/>
            <person name="Nolan M."/>
            <person name="Ohm R."/>
            <person name="Pangilinan J."/>
            <person name="Park H.-J."/>
            <person name="Ramirez L."/>
            <person name="Alfaro M."/>
            <person name="Sun H."/>
            <person name="Tritt A."/>
            <person name="Yoshinaga Y."/>
            <person name="Zwiers L.-H."/>
            <person name="Turgeon B."/>
            <person name="Goodwin S."/>
            <person name="Spatafora J."/>
            <person name="Crous P."/>
            <person name="Grigoriev I."/>
        </authorList>
    </citation>
    <scope>NUCLEOTIDE SEQUENCE</scope>
    <source>
        <strain evidence="3">CBS 121410</strain>
    </source>
</reference>
<proteinExistence type="inferred from homology"/>
<dbReference type="AlphaFoldDB" id="A0A9P4LWJ6"/>
<dbReference type="InterPro" id="IPR017946">
    <property type="entry name" value="PLC-like_Pdiesterase_TIM-brl"/>
</dbReference>
<keyword evidence="4" id="KW-1185">Reference proteome</keyword>
<comment type="similarity">
    <text evidence="1">Belongs to the AIM6 family.</text>
</comment>
<sequence>MDAFDSAFYGFRNDARELGTSSPNYPRSFLRNVLPIPCHSHNDYWRTTPLYSALGTGCISVEADVWIVDEVTYVGHTDSDLDRSVNGTLEKLYINPLIEILEARNFARTSENHRPFNGVFAVEPTQSLTLLIDIKSEGYQTWPLVSKALEPLRQRGWLEYWNGEERVPGPITVVGTGNTPFASVMENDTYRDMFMDAPLDMLESDEDRPGSKEYKFNRSNSHYASTRLSKAVGMVGPKLSPGQTEILRTQIRQAHERGLLPRYWGTPRWPRGLRDQIWEVLVKENIGLLNVDDLRAVRKGHWGVWPHQ</sequence>
<evidence type="ECO:0000256" key="2">
    <source>
        <dbReference type="ARBA" id="ARBA00014286"/>
    </source>
</evidence>
<dbReference type="GO" id="GO:0008081">
    <property type="term" value="F:phosphoric diester hydrolase activity"/>
    <property type="evidence" value="ECO:0007669"/>
    <property type="project" value="InterPro"/>
</dbReference>
<gene>
    <name evidence="3" type="ORF">K490DRAFT_44386</name>
</gene>
<evidence type="ECO:0000313" key="3">
    <source>
        <dbReference type="EMBL" id="KAF2086564.1"/>
    </source>
</evidence>
<name>A0A9P4LWJ6_9PEZI</name>
<dbReference type="PANTHER" id="PTHR31571">
    <property type="entry name" value="ALTERED INHERITANCE OF MITOCHONDRIA PROTEIN 6"/>
    <property type="match status" value="1"/>
</dbReference>
<dbReference type="PANTHER" id="PTHR31571:SF1">
    <property type="entry name" value="ALTERED INHERITANCE OF MITOCHONDRIA PROTEIN 6"/>
    <property type="match status" value="1"/>
</dbReference>
<dbReference type="OrthoDB" id="4153866at2759"/>
<comment type="caution">
    <text evidence="3">The sequence shown here is derived from an EMBL/GenBank/DDBJ whole genome shotgun (WGS) entry which is preliminary data.</text>
</comment>
<protein>
    <recommendedName>
        <fullName evidence="2">Altered inheritance of mitochondria protein 6</fullName>
    </recommendedName>
</protein>
<evidence type="ECO:0000313" key="4">
    <source>
        <dbReference type="Proteomes" id="UP000799776"/>
    </source>
</evidence>
<dbReference type="InterPro" id="IPR051236">
    <property type="entry name" value="HAT_RTT109-like"/>
</dbReference>
<dbReference type="GO" id="GO:0006629">
    <property type="term" value="P:lipid metabolic process"/>
    <property type="evidence" value="ECO:0007669"/>
    <property type="project" value="InterPro"/>
</dbReference>
<organism evidence="3 4">
    <name type="scientific">Saccharata proteae CBS 121410</name>
    <dbReference type="NCBI Taxonomy" id="1314787"/>
    <lineage>
        <taxon>Eukaryota</taxon>
        <taxon>Fungi</taxon>
        <taxon>Dikarya</taxon>
        <taxon>Ascomycota</taxon>
        <taxon>Pezizomycotina</taxon>
        <taxon>Dothideomycetes</taxon>
        <taxon>Dothideomycetes incertae sedis</taxon>
        <taxon>Botryosphaeriales</taxon>
        <taxon>Saccharataceae</taxon>
        <taxon>Saccharata</taxon>
    </lineage>
</organism>
<dbReference type="EMBL" id="ML978724">
    <property type="protein sequence ID" value="KAF2086564.1"/>
    <property type="molecule type" value="Genomic_DNA"/>
</dbReference>
<evidence type="ECO:0000256" key="1">
    <source>
        <dbReference type="ARBA" id="ARBA00008858"/>
    </source>
</evidence>
<dbReference type="Proteomes" id="UP000799776">
    <property type="component" value="Unassembled WGS sequence"/>
</dbReference>